<dbReference type="Proteomes" id="UP001548713">
    <property type="component" value="Unassembled WGS sequence"/>
</dbReference>
<dbReference type="InterPro" id="IPR036661">
    <property type="entry name" value="Luciferase-like_sf"/>
</dbReference>
<dbReference type="InterPro" id="IPR019945">
    <property type="entry name" value="F420_G6P_DH-rel"/>
</dbReference>
<organism evidence="3 4">
    <name type="scientific">Novosphingobium kalidii</name>
    <dbReference type="NCBI Taxonomy" id="3230299"/>
    <lineage>
        <taxon>Bacteria</taxon>
        <taxon>Pseudomonadati</taxon>
        <taxon>Pseudomonadota</taxon>
        <taxon>Alphaproteobacteria</taxon>
        <taxon>Sphingomonadales</taxon>
        <taxon>Sphingomonadaceae</taxon>
        <taxon>Novosphingobium</taxon>
    </lineage>
</organism>
<evidence type="ECO:0000259" key="2">
    <source>
        <dbReference type="Pfam" id="PF00296"/>
    </source>
</evidence>
<protein>
    <submittedName>
        <fullName evidence="3">TIGR03557 family F420-dependent LLM class oxidoreductase</fullName>
        <ecNumber evidence="3">1.-.-.-</ecNumber>
    </submittedName>
</protein>
<dbReference type="PANTHER" id="PTHR43244:SF1">
    <property type="entry name" value="5,10-METHYLENETETRAHYDROMETHANOPTERIN REDUCTASE"/>
    <property type="match status" value="1"/>
</dbReference>
<dbReference type="RefSeq" id="WP_353983228.1">
    <property type="nucleotide sequence ID" value="NZ_JBEWLY010000008.1"/>
</dbReference>
<name>A0ABV2D092_9SPHN</name>
<keyword evidence="4" id="KW-1185">Reference proteome</keyword>
<dbReference type="EC" id="1.-.-.-" evidence="3"/>
<dbReference type="SUPFAM" id="SSF51679">
    <property type="entry name" value="Bacterial luciferase-like"/>
    <property type="match status" value="1"/>
</dbReference>
<sequence length="318" mass="34856">MTKFGYKLMTEEHGPKALVANAVRAEQAGFDFVSISDHFHPWLKSQGHAPFAWSVLGAIAHATEKVGITTGLTCPIIRYHPAIIAQAAATIAIMSDNRFSLAVGAGERLNEHVTGELWPSTPIRHEMLSEAIDIFRLLWDGGLHSFEGNFYDIDHAQLYDAPEKPITVTLGVSGEKSVELAADKADGIMATSPDGALVKGFKKKSGKSGPAYGEVTLAWAPSEEEGRRIAHERFRFGALGWSVNSELRDVEGFEAATQFVRPEDLEGSMPMGPDPEVHLKVIREWMDAGFDHLVLLGPGDDQEGFISFCEKELFPKLR</sequence>
<evidence type="ECO:0000313" key="4">
    <source>
        <dbReference type="Proteomes" id="UP001548713"/>
    </source>
</evidence>
<dbReference type="CDD" id="cd01097">
    <property type="entry name" value="Tetrahydromethanopterin_reductase"/>
    <property type="match status" value="1"/>
</dbReference>
<dbReference type="EMBL" id="JBEWLY010000008">
    <property type="protein sequence ID" value="MET1754764.1"/>
    <property type="molecule type" value="Genomic_DNA"/>
</dbReference>
<accession>A0ABV2D092</accession>
<evidence type="ECO:0000313" key="3">
    <source>
        <dbReference type="EMBL" id="MET1754764.1"/>
    </source>
</evidence>
<dbReference type="GO" id="GO:0016491">
    <property type="term" value="F:oxidoreductase activity"/>
    <property type="evidence" value="ECO:0007669"/>
    <property type="project" value="UniProtKB-KW"/>
</dbReference>
<feature type="domain" description="Luciferase-like" evidence="2">
    <location>
        <begin position="8"/>
        <end position="292"/>
    </location>
</feature>
<dbReference type="Gene3D" id="3.20.20.30">
    <property type="entry name" value="Luciferase-like domain"/>
    <property type="match status" value="1"/>
</dbReference>
<keyword evidence="1 3" id="KW-0560">Oxidoreductase</keyword>
<dbReference type="NCBIfam" id="TIGR03557">
    <property type="entry name" value="F420_G6P_family"/>
    <property type="match status" value="1"/>
</dbReference>
<gene>
    <name evidence="3" type="ORF">ABVV53_04725</name>
</gene>
<comment type="caution">
    <text evidence="3">The sequence shown here is derived from an EMBL/GenBank/DDBJ whole genome shotgun (WGS) entry which is preliminary data.</text>
</comment>
<dbReference type="InterPro" id="IPR011251">
    <property type="entry name" value="Luciferase-like_dom"/>
</dbReference>
<evidence type="ECO:0000256" key="1">
    <source>
        <dbReference type="ARBA" id="ARBA00023002"/>
    </source>
</evidence>
<dbReference type="InterPro" id="IPR050564">
    <property type="entry name" value="F420-G6PD/mer"/>
</dbReference>
<dbReference type="PANTHER" id="PTHR43244">
    <property type="match status" value="1"/>
</dbReference>
<dbReference type="Pfam" id="PF00296">
    <property type="entry name" value="Bac_luciferase"/>
    <property type="match status" value="1"/>
</dbReference>
<proteinExistence type="predicted"/>
<reference evidence="3 4" key="1">
    <citation type="submission" date="2024-07" db="EMBL/GenBank/DDBJ databases">
        <title>Novosphingobium kalidii RD2P27.</title>
        <authorList>
            <person name="Sun J.-Q."/>
        </authorList>
    </citation>
    <scope>NUCLEOTIDE SEQUENCE [LARGE SCALE GENOMIC DNA]</scope>
    <source>
        <strain evidence="3 4">RD2P27</strain>
    </source>
</reference>